<name>A0ABM1EK48_PRICU</name>
<dbReference type="Proteomes" id="UP000695022">
    <property type="component" value="Unplaced"/>
</dbReference>
<keyword evidence="1" id="KW-1185">Reference proteome</keyword>
<gene>
    <name evidence="2" type="primary">LOC106813037</name>
</gene>
<accession>A0ABM1EK48</accession>
<evidence type="ECO:0000313" key="1">
    <source>
        <dbReference type="Proteomes" id="UP000695022"/>
    </source>
</evidence>
<evidence type="ECO:0000313" key="2">
    <source>
        <dbReference type="RefSeq" id="XP_014672569.1"/>
    </source>
</evidence>
<sequence>MFSQATDGSSDEEDKFFPVLITHEDQTTGLITTSFLDMPVVNSATGENIAEALRDSLSQCDLSLQQCLSFSSDNASVMTGRHKGVLGYLHQRNKAIYLMGCPCHLSALAAKTGGKALKSFDPEDFVIDLFYHFDKSAKRKHLLRELLVFCDVSVRKVLKHVSTRWLSLHKCLERSLDLWDGLRSYFLTHFDDDGDDDEYDDASRRGKEPQKRKRYVTMIDIKLNKDNVC</sequence>
<protein>
    <submittedName>
        <fullName evidence="2">Uncharacterized protein LOC106813037</fullName>
    </submittedName>
</protein>
<dbReference type="GeneID" id="106813037"/>
<dbReference type="RefSeq" id="XP_014672569.1">
    <property type="nucleotide sequence ID" value="XM_014817083.1"/>
</dbReference>
<proteinExistence type="predicted"/>
<organism evidence="1 2">
    <name type="scientific">Priapulus caudatus</name>
    <name type="common">Priapulid worm</name>
    <dbReference type="NCBI Taxonomy" id="37621"/>
    <lineage>
        <taxon>Eukaryota</taxon>
        <taxon>Metazoa</taxon>
        <taxon>Ecdysozoa</taxon>
        <taxon>Scalidophora</taxon>
        <taxon>Priapulida</taxon>
        <taxon>Priapulimorpha</taxon>
        <taxon>Priapulimorphida</taxon>
        <taxon>Priapulidae</taxon>
        <taxon>Priapulus</taxon>
    </lineage>
</organism>
<dbReference type="InterPro" id="IPR012337">
    <property type="entry name" value="RNaseH-like_sf"/>
</dbReference>
<dbReference type="PANTHER" id="PTHR37162">
    <property type="entry name" value="HAT FAMILY DIMERISATION DOMAINCONTAINING PROTEIN-RELATED"/>
    <property type="match status" value="1"/>
</dbReference>
<dbReference type="SUPFAM" id="SSF53098">
    <property type="entry name" value="Ribonuclease H-like"/>
    <property type="match status" value="1"/>
</dbReference>
<reference evidence="2" key="1">
    <citation type="submission" date="2025-08" db="UniProtKB">
        <authorList>
            <consortium name="RefSeq"/>
        </authorList>
    </citation>
    <scope>IDENTIFICATION</scope>
</reference>
<dbReference type="PANTHER" id="PTHR37162:SF10">
    <property type="entry name" value="DUF4371 DOMAIN-CONTAINING PROTEIN"/>
    <property type="match status" value="1"/>
</dbReference>